<dbReference type="GO" id="GO:0016740">
    <property type="term" value="F:transferase activity"/>
    <property type="evidence" value="ECO:0007669"/>
    <property type="project" value="UniProtKB-KW"/>
</dbReference>
<evidence type="ECO:0000313" key="4">
    <source>
        <dbReference type="Proteomes" id="UP000836841"/>
    </source>
</evidence>
<gene>
    <name evidence="3" type="ORF">TAV2_LOCUS15146</name>
</gene>
<dbReference type="Pfam" id="PF02458">
    <property type="entry name" value="Transferase"/>
    <property type="match status" value="1"/>
</dbReference>
<evidence type="ECO:0000256" key="2">
    <source>
        <dbReference type="ARBA" id="ARBA00022679"/>
    </source>
</evidence>
<dbReference type="InterPro" id="IPR050898">
    <property type="entry name" value="Plant_acyltransferase"/>
</dbReference>
<dbReference type="PANTHER" id="PTHR31147:SF66">
    <property type="entry name" value="OS05G0315700 PROTEIN"/>
    <property type="match status" value="1"/>
</dbReference>
<organism evidence="3 4">
    <name type="scientific">Thlaspi arvense</name>
    <name type="common">Field penny-cress</name>
    <dbReference type="NCBI Taxonomy" id="13288"/>
    <lineage>
        <taxon>Eukaryota</taxon>
        <taxon>Viridiplantae</taxon>
        <taxon>Streptophyta</taxon>
        <taxon>Embryophyta</taxon>
        <taxon>Tracheophyta</taxon>
        <taxon>Spermatophyta</taxon>
        <taxon>Magnoliopsida</taxon>
        <taxon>eudicotyledons</taxon>
        <taxon>Gunneridae</taxon>
        <taxon>Pentapetalae</taxon>
        <taxon>rosids</taxon>
        <taxon>malvids</taxon>
        <taxon>Brassicales</taxon>
        <taxon>Brassicaceae</taxon>
        <taxon>Thlaspideae</taxon>
        <taxon>Thlaspi</taxon>
    </lineage>
</organism>
<comment type="similarity">
    <text evidence="1">Belongs to the plant acyltransferase family.</text>
</comment>
<dbReference type="EMBL" id="CAJVSB020000832">
    <property type="protein sequence ID" value="CAH2062702.1"/>
    <property type="molecule type" value="Genomic_DNA"/>
</dbReference>
<keyword evidence="2" id="KW-0808">Transferase</keyword>
<dbReference type="Proteomes" id="UP000836841">
    <property type="component" value="Unassembled WGS sequence"/>
</dbReference>
<accession>A0AAU9SFT2</accession>
<dbReference type="InterPro" id="IPR023213">
    <property type="entry name" value="CAT-like_dom_sf"/>
</dbReference>
<name>A0AAU9SFT2_THLAR</name>
<proteinExistence type="inferred from homology"/>
<sequence length="451" mass="49255">MASLSTSSPLSLTVTRREPILVRPAKPTPHELKQLSDIDDQEGLRFQIPTIFFYNSNPSVQPKDPVHLIRQALAQALVSYYPFAGRIVEGPSRKLSVNCTGEGVLFTEADADVELRLLGVEPGSPYLAELLHDVPGSSGILGCPLLLIQVTRFRCGGFAVAVRLNHTMSDGTGFHQFMDAVAEFARGGGAEAKMLPTVQPVWQRELLSARSPPRVTCFHQEYEQRASVTMSGNCQHEDMIQGSFFFGPKEIRAIQSHHSERCTTFEALTACVWRARTRALGFDPEEIVQVSGYINVRGKLHIPDGYYGNAIVYPAVTARAATLVTEPLGYAVRLVKAAKAQMSEEYVQSVADFMVTKGRPMYTTAGNFLLSDNSRLGFDGLDFGWGKPVYGGPAAAIGPISFCVRYKGGGGVDGRAVVLCLPRPAMERFKRELNEITRGKGARKVVIASSL</sequence>
<protein>
    <submittedName>
        <fullName evidence="3">Uncharacterized protein</fullName>
    </submittedName>
</protein>
<evidence type="ECO:0000256" key="1">
    <source>
        <dbReference type="ARBA" id="ARBA00009861"/>
    </source>
</evidence>
<dbReference type="PANTHER" id="PTHR31147">
    <property type="entry name" value="ACYL TRANSFERASE 4"/>
    <property type="match status" value="1"/>
</dbReference>
<comment type="caution">
    <text evidence="3">The sequence shown here is derived from an EMBL/GenBank/DDBJ whole genome shotgun (WGS) entry which is preliminary data.</text>
</comment>
<keyword evidence="4" id="KW-1185">Reference proteome</keyword>
<dbReference type="AlphaFoldDB" id="A0AAU9SFT2"/>
<evidence type="ECO:0000313" key="3">
    <source>
        <dbReference type="EMBL" id="CAH2062702.1"/>
    </source>
</evidence>
<reference evidence="3 4" key="1">
    <citation type="submission" date="2022-03" db="EMBL/GenBank/DDBJ databases">
        <authorList>
            <person name="Nunn A."/>
            <person name="Chopra R."/>
            <person name="Nunn A."/>
            <person name="Contreras Garrido A."/>
        </authorList>
    </citation>
    <scope>NUCLEOTIDE SEQUENCE [LARGE SCALE GENOMIC DNA]</scope>
</reference>
<dbReference type="Gene3D" id="3.30.559.10">
    <property type="entry name" value="Chloramphenicol acetyltransferase-like domain"/>
    <property type="match status" value="2"/>
</dbReference>